<name>A0ABS3Y7A2_9ACTN</name>
<dbReference type="Proteomes" id="UP000721954">
    <property type="component" value="Unassembled WGS sequence"/>
</dbReference>
<gene>
    <name evidence="2" type="ORF">JW613_35095</name>
</gene>
<dbReference type="PANTHER" id="PTHR42905:SF16">
    <property type="entry name" value="CARBOXYPHOSPHONOENOLPYRUVATE PHOSPHONOMUTASE-LIKE PROTEIN (AFU_ORTHOLOGUE AFUA_5G07230)"/>
    <property type="match status" value="1"/>
</dbReference>
<evidence type="ECO:0000313" key="2">
    <source>
        <dbReference type="EMBL" id="MBO8203469.1"/>
    </source>
</evidence>
<dbReference type="PANTHER" id="PTHR42905">
    <property type="entry name" value="PHOSPHOENOLPYRUVATE CARBOXYLASE"/>
    <property type="match status" value="1"/>
</dbReference>
<proteinExistence type="predicted"/>
<sequence>MTRTVHELDRSADVRAALADPHLVPELPPVDEGRGRHPLLEPGESSGRGASVAWLRASVSRFCSGESHARRRALVEAELRRVDPAELRRAVAAGPDAVGEEVRIRVVRTLAEALGLPEPQAVAEAVAVVAGVYFGGTDPAADAAVAELVELLAGEAGGEDELEVVASRICLLVQACEATAALVRHAAAGAAASATAAAPDRPVGELLAETLRRDPPVRVMRRVAIRGTQVAGREIAEGDVVVLDIVAASREDRVGPGGAARAAGGSAQLPPGSEVPLAFGAPPRECPGREHALGLAAGLLEREPRTAFARLHHRDAPLLLPNAWDHASAAALVADGFEAVGTTSLGVAAAAGLPDGAAATAAATVALARQLGDGGLLFTVDAEGGFSDDPGRVAELARQLWAAGAAGINIEDGREDGALSPVELHMAKIAAIKAAVPGLFVNARTDTYWLGCRQAETERRLAAYQQAGADGVFVPGLSDPAGIGALAARLDVPLNILYTPAGPTVSELAALGVRRVSLGSLLYRTALGAAVAAARAVRDGRDPAHVTGAAPSYAEVQAFSAPGEG</sequence>
<evidence type="ECO:0000256" key="1">
    <source>
        <dbReference type="SAM" id="MobiDB-lite"/>
    </source>
</evidence>
<dbReference type="Pfam" id="PF13714">
    <property type="entry name" value="PEP_mutase"/>
    <property type="match status" value="1"/>
</dbReference>
<dbReference type="Gene3D" id="1.10.630.10">
    <property type="entry name" value="Cytochrome P450"/>
    <property type="match status" value="1"/>
</dbReference>
<reference evidence="2 3" key="1">
    <citation type="submission" date="2021-02" db="EMBL/GenBank/DDBJ databases">
        <title>Streptomyces spirodelae sp. nov., isolated from duckweed.</title>
        <authorList>
            <person name="Saimee Y."/>
            <person name="Duangmal K."/>
        </authorList>
    </citation>
    <scope>NUCLEOTIDE SEQUENCE [LARGE SCALE GENOMIC DNA]</scope>
    <source>
        <strain evidence="2 3">DSM 42105</strain>
    </source>
</reference>
<keyword evidence="3" id="KW-1185">Reference proteome</keyword>
<dbReference type="GO" id="GO:0016829">
    <property type="term" value="F:lyase activity"/>
    <property type="evidence" value="ECO:0007669"/>
    <property type="project" value="UniProtKB-KW"/>
</dbReference>
<evidence type="ECO:0000313" key="3">
    <source>
        <dbReference type="Proteomes" id="UP000721954"/>
    </source>
</evidence>
<dbReference type="InterPro" id="IPR039556">
    <property type="entry name" value="ICL/PEPM"/>
</dbReference>
<dbReference type="Gene3D" id="3.20.20.60">
    <property type="entry name" value="Phosphoenolpyruvate-binding domains"/>
    <property type="match status" value="1"/>
</dbReference>
<dbReference type="CDD" id="cd00377">
    <property type="entry name" value="ICL_PEPM"/>
    <property type="match status" value="1"/>
</dbReference>
<keyword evidence="2" id="KW-0456">Lyase</keyword>
<dbReference type="InterPro" id="IPR040442">
    <property type="entry name" value="Pyrv_kinase-like_dom_sf"/>
</dbReference>
<protein>
    <submittedName>
        <fullName evidence="2">Isocitrate lyase/phosphoenolpyruvate mutase family protein</fullName>
    </submittedName>
</protein>
<comment type="caution">
    <text evidence="2">The sequence shown here is derived from an EMBL/GenBank/DDBJ whole genome shotgun (WGS) entry which is preliminary data.</text>
</comment>
<feature type="region of interest" description="Disordered" evidence="1">
    <location>
        <begin position="19"/>
        <end position="47"/>
    </location>
</feature>
<dbReference type="SUPFAM" id="SSF48264">
    <property type="entry name" value="Cytochrome P450"/>
    <property type="match status" value="1"/>
</dbReference>
<dbReference type="InterPro" id="IPR036396">
    <property type="entry name" value="Cyt_P450_sf"/>
</dbReference>
<dbReference type="SUPFAM" id="SSF51621">
    <property type="entry name" value="Phosphoenolpyruvate/pyruvate domain"/>
    <property type="match status" value="1"/>
</dbReference>
<accession>A0ABS3Y7A2</accession>
<dbReference type="GeneID" id="96263852"/>
<dbReference type="InterPro" id="IPR015813">
    <property type="entry name" value="Pyrv/PenolPyrv_kinase-like_dom"/>
</dbReference>
<dbReference type="RefSeq" id="WP_209215248.1">
    <property type="nucleotide sequence ID" value="NZ_JAFFZM010000044.1"/>
</dbReference>
<organism evidence="2 3">
    <name type="scientific">Streptomyces smyrnaeus</name>
    <dbReference type="NCBI Taxonomy" id="1387713"/>
    <lineage>
        <taxon>Bacteria</taxon>
        <taxon>Bacillati</taxon>
        <taxon>Actinomycetota</taxon>
        <taxon>Actinomycetes</taxon>
        <taxon>Kitasatosporales</taxon>
        <taxon>Streptomycetaceae</taxon>
        <taxon>Streptomyces</taxon>
    </lineage>
</organism>
<dbReference type="EMBL" id="JAFFZM010000044">
    <property type="protein sequence ID" value="MBO8203469.1"/>
    <property type="molecule type" value="Genomic_DNA"/>
</dbReference>